<dbReference type="AlphaFoldDB" id="A0A1Y2HR22"/>
<name>A0A1Y2HR22_9FUNG</name>
<feature type="coiled-coil region" evidence="1">
    <location>
        <begin position="213"/>
        <end position="240"/>
    </location>
</feature>
<protein>
    <submittedName>
        <fullName evidence="2">Uncharacterized protein</fullName>
    </submittedName>
</protein>
<keyword evidence="1" id="KW-0175">Coiled coil</keyword>
<sequence>MLEEERTKNLQLETDHQALLTELDATKRAYEAKIKDLHFARDADIKAMQRSLLDKTDESNALTKKLSAATSKHADDVLVWSSRTERLDNQVAKLQAQLSAAEGRLGKQERGLLELHTQKKSLQERVTHREQELKKLLAKLKEKDGQWLAEKEQRMKLEVKVLELEHAIAQRDETIRKVQMEKAEARSEADNLAPFKTQVEALMKEVNEKSAKESILSKELEKAQAVARRAQAEVDAASLAHRKIMHELELSKQREDLGRASWKRSGHGRPRLALRWILCLTASRN</sequence>
<dbReference type="Proteomes" id="UP000193411">
    <property type="component" value="Unassembled WGS sequence"/>
</dbReference>
<comment type="caution">
    <text evidence="2">The sequence shown here is derived from an EMBL/GenBank/DDBJ whole genome shotgun (WGS) entry which is preliminary data.</text>
</comment>
<reference evidence="2 3" key="1">
    <citation type="submission" date="2016-07" db="EMBL/GenBank/DDBJ databases">
        <title>Pervasive Adenine N6-methylation of Active Genes in Fungi.</title>
        <authorList>
            <consortium name="DOE Joint Genome Institute"/>
            <person name="Mondo S.J."/>
            <person name="Dannebaum R.O."/>
            <person name="Kuo R.C."/>
            <person name="Labutti K."/>
            <person name="Haridas S."/>
            <person name="Kuo A."/>
            <person name="Salamov A."/>
            <person name="Ahrendt S.R."/>
            <person name="Lipzen A."/>
            <person name="Sullivan W."/>
            <person name="Andreopoulos W.B."/>
            <person name="Clum A."/>
            <person name="Lindquist E."/>
            <person name="Daum C."/>
            <person name="Ramamoorthy G.K."/>
            <person name="Gryganskyi A."/>
            <person name="Culley D."/>
            <person name="Magnuson J.K."/>
            <person name="James T.Y."/>
            <person name="O'Malley M.A."/>
            <person name="Stajich J.E."/>
            <person name="Spatafora J.W."/>
            <person name="Visel A."/>
            <person name="Grigoriev I.V."/>
        </authorList>
    </citation>
    <scope>NUCLEOTIDE SEQUENCE [LARGE SCALE GENOMIC DNA]</scope>
    <source>
        <strain evidence="2 3">PL171</strain>
    </source>
</reference>
<proteinExistence type="predicted"/>
<feature type="coiled-coil region" evidence="1">
    <location>
        <begin position="84"/>
        <end position="143"/>
    </location>
</feature>
<organism evidence="2 3">
    <name type="scientific">Catenaria anguillulae PL171</name>
    <dbReference type="NCBI Taxonomy" id="765915"/>
    <lineage>
        <taxon>Eukaryota</taxon>
        <taxon>Fungi</taxon>
        <taxon>Fungi incertae sedis</taxon>
        <taxon>Blastocladiomycota</taxon>
        <taxon>Blastocladiomycetes</taxon>
        <taxon>Blastocladiales</taxon>
        <taxon>Catenariaceae</taxon>
        <taxon>Catenaria</taxon>
    </lineage>
</organism>
<evidence type="ECO:0000313" key="3">
    <source>
        <dbReference type="Proteomes" id="UP000193411"/>
    </source>
</evidence>
<gene>
    <name evidence="2" type="ORF">BCR44DRAFT_1051279</name>
</gene>
<evidence type="ECO:0000256" key="1">
    <source>
        <dbReference type="SAM" id="Coils"/>
    </source>
</evidence>
<keyword evidence="3" id="KW-1185">Reference proteome</keyword>
<dbReference type="EMBL" id="MCFL01000014">
    <property type="protein sequence ID" value="ORZ37045.1"/>
    <property type="molecule type" value="Genomic_DNA"/>
</dbReference>
<accession>A0A1Y2HR22</accession>
<evidence type="ECO:0000313" key="2">
    <source>
        <dbReference type="EMBL" id="ORZ37045.1"/>
    </source>
</evidence>
<dbReference type="OrthoDB" id="5599278at2759"/>